<dbReference type="InterPro" id="IPR004107">
    <property type="entry name" value="Integrase_SAM-like_N"/>
</dbReference>
<proteinExistence type="inferred from homology"/>
<dbReference type="Proteomes" id="UP000275076">
    <property type="component" value="Unassembled WGS sequence"/>
</dbReference>
<dbReference type="InterPro" id="IPR050090">
    <property type="entry name" value="Tyrosine_recombinase_XerCD"/>
</dbReference>
<evidence type="ECO:0000256" key="3">
    <source>
        <dbReference type="ARBA" id="ARBA00023125"/>
    </source>
</evidence>
<dbReference type="PANTHER" id="PTHR30349:SF64">
    <property type="entry name" value="PROPHAGE INTEGRASE INTD-RELATED"/>
    <property type="match status" value="1"/>
</dbReference>
<evidence type="ECO:0000259" key="5">
    <source>
        <dbReference type="PROSITE" id="PS51898"/>
    </source>
</evidence>
<dbReference type="Pfam" id="PF00589">
    <property type="entry name" value="Phage_integrase"/>
    <property type="match status" value="1"/>
</dbReference>
<dbReference type="InterPro" id="IPR013762">
    <property type="entry name" value="Integrase-like_cat_sf"/>
</dbReference>
<dbReference type="Gene3D" id="1.10.443.10">
    <property type="entry name" value="Intergrase catalytic core"/>
    <property type="match status" value="1"/>
</dbReference>
<sequence>MGIPCQRNERVSKAMDSRTTKWIRIENRRTVCYSNIVCSCSPLILKEMKGSMSIEKIKENGIVVAYRSNVYYKGRRYIGTRRQSKKEADLDEVEQKRDLLTGNHLEESRKTLKDGFNDYMMLVAPKRLGSIALQGAESYFKNHIEPVFGFREMVSIKSIEIQKFLVKKEEELANSTIIKMYTLMNQIYKMMIQWNELKANPLDGVQKPLPDYKEKNTWTKEECHRFLSVAKEYHSYMAFWLALQFGLRFSEVLGLQWRNIDFVNKVLHVHQSYHEDKKKLGRLKTDSSQRDIPISHQQAEFLKQYKEKQMPKCELVVANSNGNFMMKRNVRRAMQRICERAEVRQITFHELRHTHATLMLELNEHVKIVQQRLGHVKAETTINIYSHVRSQVHQDSAERFSNFFNA</sequence>
<evidence type="ECO:0000256" key="1">
    <source>
        <dbReference type="ARBA" id="ARBA00008857"/>
    </source>
</evidence>
<protein>
    <submittedName>
        <fullName evidence="6">Site-specific integrase</fullName>
    </submittedName>
</protein>
<evidence type="ECO:0000256" key="2">
    <source>
        <dbReference type="ARBA" id="ARBA00022908"/>
    </source>
</evidence>
<keyword evidence="7" id="KW-1185">Reference proteome</keyword>
<dbReference type="SUPFAM" id="SSF56349">
    <property type="entry name" value="DNA breaking-rejoining enzymes"/>
    <property type="match status" value="1"/>
</dbReference>
<comment type="similarity">
    <text evidence="1">Belongs to the 'phage' integrase family.</text>
</comment>
<evidence type="ECO:0000313" key="7">
    <source>
        <dbReference type="Proteomes" id="UP000275076"/>
    </source>
</evidence>
<dbReference type="CDD" id="cd01189">
    <property type="entry name" value="INT_ICEBs1_C_like"/>
    <property type="match status" value="1"/>
</dbReference>
<dbReference type="InterPro" id="IPR011010">
    <property type="entry name" value="DNA_brk_join_enz"/>
</dbReference>
<dbReference type="PROSITE" id="PS51898">
    <property type="entry name" value="TYR_RECOMBINASE"/>
    <property type="match status" value="1"/>
</dbReference>
<dbReference type="GO" id="GO:0015074">
    <property type="term" value="P:DNA integration"/>
    <property type="evidence" value="ECO:0007669"/>
    <property type="project" value="UniProtKB-KW"/>
</dbReference>
<reference evidence="6 7" key="1">
    <citation type="submission" date="2018-10" db="EMBL/GenBank/DDBJ databases">
        <title>Draft genome sequence of Bacillus salarius IM0101, isolated from a hypersaline soil in Inner Mongolia, China.</title>
        <authorList>
            <person name="Yamprayoonswat W."/>
            <person name="Boonvisut S."/>
            <person name="Jumpathong W."/>
            <person name="Sittihan S."/>
            <person name="Ruangsuj P."/>
            <person name="Wanthongcharoen S."/>
            <person name="Thongpramul N."/>
            <person name="Pimmason S."/>
            <person name="Yu B."/>
            <person name="Yasawong M."/>
        </authorList>
    </citation>
    <scope>NUCLEOTIDE SEQUENCE [LARGE SCALE GENOMIC DNA]</scope>
    <source>
        <strain evidence="6 7">IM0101</strain>
    </source>
</reference>
<dbReference type="OrthoDB" id="9803188at2"/>
<dbReference type="Pfam" id="PF14659">
    <property type="entry name" value="Phage_int_SAM_3"/>
    <property type="match status" value="1"/>
</dbReference>
<dbReference type="Gene3D" id="1.10.150.130">
    <property type="match status" value="1"/>
</dbReference>
<dbReference type="GO" id="GO:0003677">
    <property type="term" value="F:DNA binding"/>
    <property type="evidence" value="ECO:0007669"/>
    <property type="project" value="UniProtKB-KW"/>
</dbReference>
<comment type="caution">
    <text evidence="6">The sequence shown here is derived from an EMBL/GenBank/DDBJ whole genome shotgun (WGS) entry which is preliminary data.</text>
</comment>
<evidence type="ECO:0000313" key="6">
    <source>
        <dbReference type="EMBL" id="RSL29222.1"/>
    </source>
</evidence>
<feature type="domain" description="Tyr recombinase" evidence="5">
    <location>
        <begin position="213"/>
        <end position="399"/>
    </location>
</feature>
<dbReference type="GO" id="GO:0006310">
    <property type="term" value="P:DNA recombination"/>
    <property type="evidence" value="ECO:0007669"/>
    <property type="project" value="UniProtKB-KW"/>
</dbReference>
<organism evidence="6 7">
    <name type="scientific">Salibacterium salarium</name>
    <dbReference type="NCBI Taxonomy" id="284579"/>
    <lineage>
        <taxon>Bacteria</taxon>
        <taxon>Bacillati</taxon>
        <taxon>Bacillota</taxon>
        <taxon>Bacilli</taxon>
        <taxon>Bacillales</taxon>
        <taxon>Bacillaceae</taxon>
    </lineage>
</organism>
<keyword evidence="4" id="KW-0233">DNA recombination</keyword>
<dbReference type="PANTHER" id="PTHR30349">
    <property type="entry name" value="PHAGE INTEGRASE-RELATED"/>
    <property type="match status" value="1"/>
</dbReference>
<name>A0A428MSV9_9BACI</name>
<keyword evidence="2" id="KW-0229">DNA integration</keyword>
<dbReference type="AlphaFoldDB" id="A0A428MSV9"/>
<dbReference type="InterPro" id="IPR002104">
    <property type="entry name" value="Integrase_catalytic"/>
</dbReference>
<dbReference type="EMBL" id="RBVX01000084">
    <property type="protein sequence ID" value="RSL29222.1"/>
    <property type="molecule type" value="Genomic_DNA"/>
</dbReference>
<dbReference type="InterPro" id="IPR010998">
    <property type="entry name" value="Integrase_recombinase_N"/>
</dbReference>
<keyword evidence="3" id="KW-0238">DNA-binding</keyword>
<evidence type="ECO:0000256" key="4">
    <source>
        <dbReference type="ARBA" id="ARBA00023172"/>
    </source>
</evidence>
<accession>A0A428MSV9</accession>
<gene>
    <name evidence="6" type="ORF">D7Z54_32450</name>
</gene>